<accession>A0AAV7WYW3</accession>
<protein>
    <submittedName>
        <fullName evidence="1">Uncharacterized protein</fullName>
    </submittedName>
</protein>
<gene>
    <name evidence="1" type="ORF">NDU88_005562</name>
</gene>
<sequence length="183" mass="18838">MSLWCLRMAFLKVVVVKSLILVPLSFKSLAGLLRFVEVGGKPEGLSVGASVGGIHDWGESIGTGVDPLPEVAGSCISVCGVDGWVPGEGRDKLVFGDFVPTAVGDPLWVLVCCGFLEGEVDAAVICPVEFGGVAEGDVIAGGENRVECVSCGVGRCCDELFEAKVGEVVEQGGGVVLVDVLEV</sequence>
<organism evidence="1 2">
    <name type="scientific">Pleurodeles waltl</name>
    <name type="common">Iberian ribbed newt</name>
    <dbReference type="NCBI Taxonomy" id="8319"/>
    <lineage>
        <taxon>Eukaryota</taxon>
        <taxon>Metazoa</taxon>
        <taxon>Chordata</taxon>
        <taxon>Craniata</taxon>
        <taxon>Vertebrata</taxon>
        <taxon>Euteleostomi</taxon>
        <taxon>Amphibia</taxon>
        <taxon>Batrachia</taxon>
        <taxon>Caudata</taxon>
        <taxon>Salamandroidea</taxon>
        <taxon>Salamandridae</taxon>
        <taxon>Pleurodelinae</taxon>
        <taxon>Pleurodeles</taxon>
    </lineage>
</organism>
<name>A0AAV7WYW3_PLEWA</name>
<comment type="caution">
    <text evidence="1">The sequence shown here is derived from an EMBL/GenBank/DDBJ whole genome shotgun (WGS) entry which is preliminary data.</text>
</comment>
<evidence type="ECO:0000313" key="2">
    <source>
        <dbReference type="Proteomes" id="UP001066276"/>
    </source>
</evidence>
<keyword evidence="2" id="KW-1185">Reference proteome</keyword>
<dbReference type="AlphaFoldDB" id="A0AAV7WYW3"/>
<evidence type="ECO:0000313" key="1">
    <source>
        <dbReference type="EMBL" id="KAJ1217975.1"/>
    </source>
</evidence>
<reference evidence="1" key="1">
    <citation type="journal article" date="2022" name="bioRxiv">
        <title>Sequencing and chromosome-scale assembly of the giantPleurodeles waltlgenome.</title>
        <authorList>
            <person name="Brown T."/>
            <person name="Elewa A."/>
            <person name="Iarovenko S."/>
            <person name="Subramanian E."/>
            <person name="Araus A.J."/>
            <person name="Petzold A."/>
            <person name="Susuki M."/>
            <person name="Suzuki K.-i.T."/>
            <person name="Hayashi T."/>
            <person name="Toyoda A."/>
            <person name="Oliveira C."/>
            <person name="Osipova E."/>
            <person name="Leigh N.D."/>
            <person name="Simon A."/>
            <person name="Yun M.H."/>
        </authorList>
    </citation>
    <scope>NUCLEOTIDE SEQUENCE</scope>
    <source>
        <strain evidence="1">20211129_DDA</strain>
        <tissue evidence="1">Liver</tissue>
    </source>
</reference>
<dbReference type="Proteomes" id="UP001066276">
    <property type="component" value="Chromosome 1_1"/>
</dbReference>
<dbReference type="EMBL" id="JANPWB010000001">
    <property type="protein sequence ID" value="KAJ1217975.1"/>
    <property type="molecule type" value="Genomic_DNA"/>
</dbReference>
<proteinExistence type="predicted"/>